<dbReference type="NCBIfam" id="TIGR00126">
    <property type="entry name" value="deoC"/>
    <property type="match status" value="1"/>
</dbReference>
<organism evidence="8 9">
    <name type="scientific">Venturia inaequalis</name>
    <name type="common">Apple scab fungus</name>
    <dbReference type="NCBI Taxonomy" id="5025"/>
    <lineage>
        <taxon>Eukaryota</taxon>
        <taxon>Fungi</taxon>
        <taxon>Dikarya</taxon>
        <taxon>Ascomycota</taxon>
        <taxon>Pezizomycotina</taxon>
        <taxon>Dothideomycetes</taxon>
        <taxon>Pleosporomycetidae</taxon>
        <taxon>Venturiales</taxon>
        <taxon>Venturiaceae</taxon>
        <taxon>Venturia</taxon>
    </lineage>
</organism>
<sequence length="280" mass="30051">MSITSSTPDWPSLFSSAEKALQILPPSQCDPNALSPVQIASYIDHTLLRLDATSSQIKTLCDEAKQCSFAAVCVRLNFVAQAVQELRAHPSIGIACVVGFHEGTQSTTSKLSEAAQAIAEGATELDIVLNRTHLQASQYNDIYFELQRLRALSPKTCLKLIFETSQLSPLEIIKASVLAHTANFDYIKTSTGFEGRGASPDDIILMRACCIYLSSLGGNMMKVKASGGIRGYKDTKDMIGLGAERIGASSGVKIVQGALDYEKDGGFSGEKKEGGDSEVY</sequence>
<dbReference type="GO" id="GO:0009264">
    <property type="term" value="P:deoxyribonucleotide catabolic process"/>
    <property type="evidence" value="ECO:0007669"/>
    <property type="project" value="InterPro"/>
</dbReference>
<keyword evidence="4" id="KW-0456">Lyase</keyword>
<dbReference type="GO" id="GO:0004139">
    <property type="term" value="F:deoxyribose-phosphate aldolase activity"/>
    <property type="evidence" value="ECO:0007669"/>
    <property type="project" value="UniProtKB-EC"/>
</dbReference>
<dbReference type="Pfam" id="PF01791">
    <property type="entry name" value="DeoC"/>
    <property type="match status" value="1"/>
</dbReference>
<evidence type="ECO:0000256" key="1">
    <source>
        <dbReference type="ARBA" id="ARBA00010936"/>
    </source>
</evidence>
<evidence type="ECO:0000313" key="8">
    <source>
        <dbReference type="EMBL" id="KAE9982539.1"/>
    </source>
</evidence>
<evidence type="ECO:0000256" key="5">
    <source>
        <dbReference type="ARBA" id="ARBA00023270"/>
    </source>
</evidence>
<evidence type="ECO:0000256" key="3">
    <source>
        <dbReference type="ARBA" id="ARBA00022490"/>
    </source>
</evidence>
<dbReference type="SMART" id="SM01133">
    <property type="entry name" value="DeoC"/>
    <property type="match status" value="1"/>
</dbReference>
<evidence type="ECO:0000256" key="6">
    <source>
        <dbReference type="ARBA" id="ARBA00032755"/>
    </source>
</evidence>
<gene>
    <name evidence="8" type="ORF">EG328_010821</name>
</gene>
<dbReference type="HAMAP" id="MF_00114">
    <property type="entry name" value="DeoC_type1"/>
    <property type="match status" value="1"/>
</dbReference>
<protein>
    <recommendedName>
        <fullName evidence="2">deoxyribose-phosphate aldolase</fullName>
        <ecNumber evidence="2">4.1.2.4</ecNumber>
    </recommendedName>
    <alternativeName>
        <fullName evidence="6">2-deoxy-D-ribose 5-phosphate aldolase</fullName>
    </alternativeName>
</protein>
<dbReference type="EC" id="4.1.2.4" evidence="2"/>
<dbReference type="InterPro" id="IPR002915">
    <property type="entry name" value="DeoC/FbaB/LacD_aldolase"/>
</dbReference>
<comment type="caution">
    <text evidence="8">The sequence shown here is derived from an EMBL/GenBank/DDBJ whole genome shotgun (WGS) entry which is preliminary data.</text>
</comment>
<keyword evidence="3" id="KW-0963">Cytoplasm</keyword>
<dbReference type="FunFam" id="3.20.20.70:FF:000044">
    <property type="entry name" value="Deoxyribose-phosphate aldolase"/>
    <property type="match status" value="1"/>
</dbReference>
<dbReference type="EMBL" id="WNWS01000074">
    <property type="protein sequence ID" value="KAE9982539.1"/>
    <property type="molecule type" value="Genomic_DNA"/>
</dbReference>
<dbReference type="GO" id="GO:0046386">
    <property type="term" value="P:deoxyribose phosphate catabolic process"/>
    <property type="evidence" value="ECO:0007669"/>
    <property type="project" value="UniProtKB-UniPathway"/>
</dbReference>
<dbReference type="PANTHER" id="PTHR10889:SF1">
    <property type="entry name" value="DEOXYRIBOSE-PHOSPHATE ALDOLASE"/>
    <property type="match status" value="1"/>
</dbReference>
<accession>A0A8H3Z272</accession>
<dbReference type="UniPathway" id="UPA00002">
    <property type="reaction ID" value="UER00468"/>
</dbReference>
<evidence type="ECO:0000256" key="4">
    <source>
        <dbReference type="ARBA" id="ARBA00023239"/>
    </source>
</evidence>
<dbReference type="Gene3D" id="3.20.20.70">
    <property type="entry name" value="Aldolase class I"/>
    <property type="match status" value="1"/>
</dbReference>
<dbReference type="AlphaFoldDB" id="A0A8H3Z272"/>
<evidence type="ECO:0000256" key="7">
    <source>
        <dbReference type="ARBA" id="ARBA00048791"/>
    </source>
</evidence>
<comment type="similarity">
    <text evidence="1">Belongs to the DeoC/FbaB aldolase family. DeoC type 1 subfamily.</text>
</comment>
<dbReference type="SUPFAM" id="SSF51569">
    <property type="entry name" value="Aldolase"/>
    <property type="match status" value="1"/>
</dbReference>
<name>A0A8H3Z272_VENIN</name>
<keyword evidence="5" id="KW-0704">Schiff base</keyword>
<dbReference type="GO" id="GO:0016052">
    <property type="term" value="P:carbohydrate catabolic process"/>
    <property type="evidence" value="ECO:0007669"/>
    <property type="project" value="TreeGrafter"/>
</dbReference>
<dbReference type="InterPro" id="IPR028581">
    <property type="entry name" value="DeoC_typeI"/>
</dbReference>
<dbReference type="Proteomes" id="UP000447873">
    <property type="component" value="Unassembled WGS sequence"/>
</dbReference>
<dbReference type="OrthoDB" id="70823at2759"/>
<dbReference type="InterPro" id="IPR011343">
    <property type="entry name" value="DeoC"/>
</dbReference>
<evidence type="ECO:0000313" key="9">
    <source>
        <dbReference type="Proteomes" id="UP000447873"/>
    </source>
</evidence>
<dbReference type="InterPro" id="IPR013785">
    <property type="entry name" value="Aldolase_TIM"/>
</dbReference>
<dbReference type="PANTHER" id="PTHR10889">
    <property type="entry name" value="DEOXYRIBOSE-PHOSPHATE ALDOLASE"/>
    <property type="match status" value="1"/>
</dbReference>
<reference evidence="8 9" key="1">
    <citation type="submission" date="2018-12" db="EMBL/GenBank/DDBJ databases">
        <title>Venturia inaequalis Genome Resource.</title>
        <authorList>
            <person name="Lichtner F.J."/>
        </authorList>
    </citation>
    <scope>NUCLEOTIDE SEQUENCE [LARGE SCALE GENOMIC DNA]</scope>
    <source>
        <strain evidence="8 9">120213</strain>
    </source>
</reference>
<comment type="catalytic activity">
    <reaction evidence="7">
        <text>2-deoxy-D-ribose 5-phosphate = D-glyceraldehyde 3-phosphate + acetaldehyde</text>
        <dbReference type="Rhea" id="RHEA:12821"/>
        <dbReference type="ChEBI" id="CHEBI:15343"/>
        <dbReference type="ChEBI" id="CHEBI:59776"/>
        <dbReference type="ChEBI" id="CHEBI:62877"/>
        <dbReference type="EC" id="4.1.2.4"/>
    </reaction>
</comment>
<dbReference type="GO" id="GO:0005737">
    <property type="term" value="C:cytoplasm"/>
    <property type="evidence" value="ECO:0007669"/>
    <property type="project" value="InterPro"/>
</dbReference>
<evidence type="ECO:0000256" key="2">
    <source>
        <dbReference type="ARBA" id="ARBA00012515"/>
    </source>
</evidence>
<proteinExistence type="inferred from homology"/>
<dbReference type="CDD" id="cd00959">
    <property type="entry name" value="DeoC"/>
    <property type="match status" value="1"/>
</dbReference>